<proteinExistence type="predicted"/>
<dbReference type="InterPro" id="IPR009030">
    <property type="entry name" value="Growth_fac_rcpt_cys_sf"/>
</dbReference>
<evidence type="ECO:0000259" key="1">
    <source>
        <dbReference type="Pfam" id="PF09458"/>
    </source>
</evidence>
<dbReference type="SUPFAM" id="SSF141086">
    <property type="entry name" value="Agglutinin HPA-like"/>
    <property type="match status" value="1"/>
</dbReference>
<evidence type="ECO:0000313" key="2">
    <source>
        <dbReference type="EMBL" id="EAR93937.2"/>
    </source>
</evidence>
<dbReference type="SUPFAM" id="SSF57184">
    <property type="entry name" value="Growth factor receptor domain"/>
    <property type="match status" value="1"/>
</dbReference>
<sequence length="343" mass="38800">MSQSLPSIKQSDRAQIMYVQPLLETLQENQFTTRTYNFPKPFENKPKVALSVLSYYSDIENQQQYILSVETVTLTSVTVKIQSVGTTFYELNIGILAVDYPQADVITKTLSSGVGGQLTQQHKVSNKILSYVTFFTSFYGSECVYLKFKLDSQQLDDYTIKVSANQISSQTLVSTNLKSPDTGFYGIKDMSIGSLFSFGIFFYPSNQNQPIQNGKYNFYTDKKRYFVYQAYSQVFDLLQLECPTGQYLYKQSCIISPYNGIYCLDNTKLCFDCDSSCLTCQDSATNCLKCVSPLYFYQNKCTSSIQQGTYCNENHICFACNQSCSTCINDTPLNSTNNAFLVI</sequence>
<dbReference type="InParanoid" id="Q23C31"/>
<gene>
    <name evidence="2" type="ORF">TTHERM_00224520</name>
</gene>
<keyword evidence="3" id="KW-1185">Reference proteome</keyword>
<dbReference type="GO" id="GO:0007155">
    <property type="term" value="P:cell adhesion"/>
    <property type="evidence" value="ECO:0007669"/>
    <property type="project" value="InterPro"/>
</dbReference>
<dbReference type="SMART" id="SM00261">
    <property type="entry name" value="FU"/>
    <property type="match status" value="1"/>
</dbReference>
<dbReference type="Gene3D" id="2.60.40.2080">
    <property type="match status" value="1"/>
</dbReference>
<reference evidence="3" key="1">
    <citation type="journal article" date="2006" name="PLoS Biol.">
        <title>Macronuclear genome sequence of the ciliate Tetrahymena thermophila, a model eukaryote.</title>
        <authorList>
            <person name="Eisen J.A."/>
            <person name="Coyne R.S."/>
            <person name="Wu M."/>
            <person name="Wu D."/>
            <person name="Thiagarajan M."/>
            <person name="Wortman J.R."/>
            <person name="Badger J.H."/>
            <person name="Ren Q."/>
            <person name="Amedeo P."/>
            <person name="Jones K.M."/>
            <person name="Tallon L.J."/>
            <person name="Delcher A.L."/>
            <person name="Salzberg S.L."/>
            <person name="Silva J.C."/>
            <person name="Haas B.J."/>
            <person name="Majoros W.H."/>
            <person name="Farzad M."/>
            <person name="Carlton J.M."/>
            <person name="Smith R.K. Jr."/>
            <person name="Garg J."/>
            <person name="Pearlman R.E."/>
            <person name="Karrer K.M."/>
            <person name="Sun L."/>
            <person name="Manning G."/>
            <person name="Elde N.C."/>
            <person name="Turkewitz A.P."/>
            <person name="Asai D.J."/>
            <person name="Wilkes D.E."/>
            <person name="Wang Y."/>
            <person name="Cai H."/>
            <person name="Collins K."/>
            <person name="Stewart B.A."/>
            <person name="Lee S.R."/>
            <person name="Wilamowska K."/>
            <person name="Weinberg Z."/>
            <person name="Ruzzo W.L."/>
            <person name="Wloga D."/>
            <person name="Gaertig J."/>
            <person name="Frankel J."/>
            <person name="Tsao C.-C."/>
            <person name="Gorovsky M.A."/>
            <person name="Keeling P.J."/>
            <person name="Waller R.F."/>
            <person name="Patron N.J."/>
            <person name="Cherry J.M."/>
            <person name="Stover N.A."/>
            <person name="Krieger C.J."/>
            <person name="del Toro C."/>
            <person name="Ryder H.F."/>
            <person name="Williamson S.C."/>
            <person name="Barbeau R.A."/>
            <person name="Hamilton E.P."/>
            <person name="Orias E."/>
        </authorList>
    </citation>
    <scope>NUCLEOTIDE SEQUENCE [LARGE SCALE GENOMIC DNA]</scope>
    <source>
        <strain evidence="3">SB210</strain>
    </source>
</reference>
<dbReference type="RefSeq" id="XP_001014182.2">
    <property type="nucleotide sequence ID" value="XM_001014182.2"/>
</dbReference>
<dbReference type="GeneID" id="7823430"/>
<dbReference type="KEGG" id="tet:TTHERM_00224520"/>
<dbReference type="Gene3D" id="2.10.220.10">
    <property type="entry name" value="Hormone Receptor, Insulin-like Growth Factor Receptor 1, Chain A, domain 2"/>
    <property type="match status" value="1"/>
</dbReference>
<dbReference type="CDD" id="cd00064">
    <property type="entry name" value="FU"/>
    <property type="match status" value="1"/>
</dbReference>
<dbReference type="AlphaFoldDB" id="Q23C31"/>
<accession>Q23C31</accession>
<dbReference type="InterPro" id="IPR006212">
    <property type="entry name" value="Furin_repeat"/>
</dbReference>
<organism evidence="2 3">
    <name type="scientific">Tetrahymena thermophila (strain SB210)</name>
    <dbReference type="NCBI Taxonomy" id="312017"/>
    <lineage>
        <taxon>Eukaryota</taxon>
        <taxon>Sar</taxon>
        <taxon>Alveolata</taxon>
        <taxon>Ciliophora</taxon>
        <taxon>Intramacronucleata</taxon>
        <taxon>Oligohymenophorea</taxon>
        <taxon>Hymenostomatida</taxon>
        <taxon>Tetrahymenina</taxon>
        <taxon>Tetrahymenidae</taxon>
        <taxon>Tetrahymena</taxon>
    </lineage>
</organism>
<dbReference type="InterPro" id="IPR019019">
    <property type="entry name" value="H-type_lectin_domain"/>
</dbReference>
<dbReference type="Proteomes" id="UP000009168">
    <property type="component" value="Unassembled WGS sequence"/>
</dbReference>
<dbReference type="Pfam" id="PF09458">
    <property type="entry name" value="H_lectin"/>
    <property type="match status" value="1"/>
</dbReference>
<dbReference type="InterPro" id="IPR037221">
    <property type="entry name" value="H-type_lectin_dom_sf"/>
</dbReference>
<feature type="domain" description="H-type lectin" evidence="1">
    <location>
        <begin position="34"/>
        <end position="98"/>
    </location>
</feature>
<dbReference type="HOGENOM" id="CLU_011136_1_0_1"/>
<dbReference type="EMBL" id="GG662718">
    <property type="protein sequence ID" value="EAR93937.2"/>
    <property type="molecule type" value="Genomic_DNA"/>
</dbReference>
<dbReference type="OrthoDB" id="286906at2759"/>
<dbReference type="GO" id="GO:0030246">
    <property type="term" value="F:carbohydrate binding"/>
    <property type="evidence" value="ECO:0007669"/>
    <property type="project" value="InterPro"/>
</dbReference>
<evidence type="ECO:0000313" key="3">
    <source>
        <dbReference type="Proteomes" id="UP000009168"/>
    </source>
</evidence>
<name>Q23C31_TETTS</name>
<protein>
    <submittedName>
        <fullName evidence="2">H-type lectin domain protein</fullName>
    </submittedName>
</protein>